<dbReference type="AlphaFoldDB" id="A0A1M7SHV1"/>
<dbReference type="SUPFAM" id="SSF53448">
    <property type="entry name" value="Nucleotide-diphospho-sugar transferases"/>
    <property type="match status" value="1"/>
</dbReference>
<evidence type="ECO:0008006" key="3">
    <source>
        <dbReference type="Google" id="ProtNLM"/>
    </source>
</evidence>
<sequence length="226" mass="24235">MALDAPAGRKARGGFALPGHAFAAPPRAMRRPRVILFVKEPRPGRVKTRLARDVGATAAARWFRAQALRTARELARDPRWETILAVSPDAEGLTSRVWPAHLRRMPQGRGDLGARMARALRDAPAGPALIVGGDVPGANRARIARAFALLRGADAVFGPAEDGGFWLVGLARGAAPPPSGLFQGVRWSSPHALSDSLRTFAGRRVAFAETLRDVDHAADLDALRTR</sequence>
<proteinExistence type="predicted"/>
<dbReference type="Gene3D" id="3.90.550.10">
    <property type="entry name" value="Spore Coat Polysaccharide Biosynthesis Protein SpsA, Chain A"/>
    <property type="match status" value="1"/>
</dbReference>
<dbReference type="Pfam" id="PF09837">
    <property type="entry name" value="DUF2064"/>
    <property type="match status" value="1"/>
</dbReference>
<dbReference type="Proteomes" id="UP000184066">
    <property type="component" value="Unassembled WGS sequence"/>
</dbReference>
<name>A0A1M7SHV1_9RHOB</name>
<dbReference type="PANTHER" id="PTHR36529:SF1">
    <property type="entry name" value="GLYCOSYLTRANSFERASE"/>
    <property type="match status" value="1"/>
</dbReference>
<keyword evidence="2" id="KW-1185">Reference proteome</keyword>
<organism evidence="1 2">
    <name type="scientific">Oceanicella actignis</name>
    <dbReference type="NCBI Taxonomy" id="1189325"/>
    <lineage>
        <taxon>Bacteria</taxon>
        <taxon>Pseudomonadati</taxon>
        <taxon>Pseudomonadota</taxon>
        <taxon>Alphaproteobacteria</taxon>
        <taxon>Rhodobacterales</taxon>
        <taxon>Paracoccaceae</taxon>
        <taxon>Oceanicella</taxon>
    </lineage>
</organism>
<dbReference type="EMBL" id="FRDL01000002">
    <property type="protein sequence ID" value="SHN58024.1"/>
    <property type="molecule type" value="Genomic_DNA"/>
</dbReference>
<protein>
    <recommendedName>
        <fullName evidence="3">Glycosyltransferase</fullName>
    </recommendedName>
</protein>
<dbReference type="STRING" id="1189325.SAMN04488119_10363"/>
<accession>A0A1M7SHV1</accession>
<dbReference type="NCBIfam" id="TIGR04282">
    <property type="entry name" value="glyco_like_cofC"/>
    <property type="match status" value="1"/>
</dbReference>
<dbReference type="InterPro" id="IPR029044">
    <property type="entry name" value="Nucleotide-diphossugar_trans"/>
</dbReference>
<reference evidence="1 2" key="1">
    <citation type="submission" date="2016-12" db="EMBL/GenBank/DDBJ databases">
        <authorList>
            <person name="Song W.-J."/>
            <person name="Kurnit D.M."/>
        </authorList>
    </citation>
    <scope>NUCLEOTIDE SEQUENCE [LARGE SCALE GENOMIC DNA]</scope>
    <source>
        <strain evidence="1 2">CGMCC 1.10808</strain>
    </source>
</reference>
<evidence type="ECO:0000313" key="2">
    <source>
        <dbReference type="Proteomes" id="UP000184066"/>
    </source>
</evidence>
<gene>
    <name evidence="1" type="ORF">SAMN05216200_102446</name>
</gene>
<dbReference type="PANTHER" id="PTHR36529">
    <property type="entry name" value="SLL1095 PROTEIN"/>
    <property type="match status" value="1"/>
</dbReference>
<dbReference type="InterPro" id="IPR018641">
    <property type="entry name" value="Trfase_1_rSAM/seldom-assoc"/>
</dbReference>
<evidence type="ECO:0000313" key="1">
    <source>
        <dbReference type="EMBL" id="SHN58024.1"/>
    </source>
</evidence>